<dbReference type="Pfam" id="PF04672">
    <property type="entry name" value="Methyltransf_19"/>
    <property type="match status" value="1"/>
</dbReference>
<dbReference type="EMBL" id="PVNH01000014">
    <property type="protein sequence ID" value="PRX43715.1"/>
    <property type="molecule type" value="Genomic_DNA"/>
</dbReference>
<name>A0A2T0LL88_9PSEU</name>
<dbReference type="Proteomes" id="UP000238362">
    <property type="component" value="Unassembled WGS sequence"/>
</dbReference>
<dbReference type="AlphaFoldDB" id="A0A2T0LL88"/>
<dbReference type="Gene3D" id="3.40.50.150">
    <property type="entry name" value="Vaccinia Virus protein VP39"/>
    <property type="match status" value="1"/>
</dbReference>
<dbReference type="OrthoDB" id="3607322at2"/>
<dbReference type="RefSeq" id="WP_106182325.1">
    <property type="nucleotide sequence ID" value="NZ_PVNH01000014.1"/>
</dbReference>
<proteinExistence type="predicted"/>
<evidence type="ECO:0000313" key="1">
    <source>
        <dbReference type="EMBL" id="PRX43715.1"/>
    </source>
</evidence>
<accession>A0A2T0LL88</accession>
<dbReference type="InterPro" id="IPR029063">
    <property type="entry name" value="SAM-dependent_MTases_sf"/>
</dbReference>
<comment type="caution">
    <text evidence="1">The sequence shown here is derived from an EMBL/GenBank/DDBJ whole genome shotgun (WGS) entry which is preliminary data.</text>
</comment>
<dbReference type="PIRSF" id="PIRSF017393">
    <property type="entry name" value="MTase_SAV2177"/>
    <property type="match status" value="1"/>
</dbReference>
<protein>
    <submittedName>
        <fullName evidence="1">S-adenosyl methyltransferase</fullName>
    </submittedName>
</protein>
<evidence type="ECO:0000313" key="2">
    <source>
        <dbReference type="Proteomes" id="UP000238362"/>
    </source>
</evidence>
<dbReference type="GO" id="GO:0008168">
    <property type="term" value="F:methyltransferase activity"/>
    <property type="evidence" value="ECO:0007669"/>
    <property type="project" value="UniProtKB-KW"/>
</dbReference>
<dbReference type="GO" id="GO:0032259">
    <property type="term" value="P:methylation"/>
    <property type="evidence" value="ECO:0007669"/>
    <property type="project" value="UniProtKB-KW"/>
</dbReference>
<keyword evidence="1" id="KW-0808">Transferase</keyword>
<gene>
    <name evidence="1" type="ORF">B0I33_114176</name>
</gene>
<sequence length="268" mass="28995">MVLPVGTAGQEGSTEPSIARMRDYWMAGSHHSDADREFAEHIAVCAPHLPYLVRAQRAWTERLVRFLVDQGVRQFLELGSGIPAERHVHEVAQEADPACRVVYTDLDPAIVAEGRALLDGTDGAAFVHADIREPDQVLGAADTQRLLDLAEPVAVLLIDTLVHVPESADPGALVAAYLEPLCSGSYLAISHFGESDQLTAGLGMFTQLFGEPPTVTLREPNEVARFFAGLELVPPGIVPVTLWRPTSEFDMGRNPELAQVHAGVGRKP</sequence>
<keyword evidence="1" id="KW-0489">Methyltransferase</keyword>
<organism evidence="1 2">
    <name type="scientific">Prauserella shujinwangii</name>
    <dbReference type="NCBI Taxonomy" id="1453103"/>
    <lineage>
        <taxon>Bacteria</taxon>
        <taxon>Bacillati</taxon>
        <taxon>Actinomycetota</taxon>
        <taxon>Actinomycetes</taxon>
        <taxon>Pseudonocardiales</taxon>
        <taxon>Pseudonocardiaceae</taxon>
        <taxon>Prauserella</taxon>
    </lineage>
</organism>
<reference evidence="1 2" key="1">
    <citation type="submission" date="2018-03" db="EMBL/GenBank/DDBJ databases">
        <title>Genomic Encyclopedia of Type Strains, Phase III (KMG-III): the genomes of soil and plant-associated and newly described type strains.</title>
        <authorList>
            <person name="Whitman W."/>
        </authorList>
    </citation>
    <scope>NUCLEOTIDE SEQUENCE [LARGE SCALE GENOMIC DNA]</scope>
    <source>
        <strain evidence="1 2">CGMCC 4.7125</strain>
    </source>
</reference>
<keyword evidence="2" id="KW-1185">Reference proteome</keyword>
<dbReference type="InterPro" id="IPR006764">
    <property type="entry name" value="SAM_dep_MeTrfase_SAV2177_type"/>
</dbReference>
<dbReference type="SUPFAM" id="SSF53335">
    <property type="entry name" value="S-adenosyl-L-methionine-dependent methyltransferases"/>
    <property type="match status" value="1"/>
</dbReference>